<evidence type="ECO:0000313" key="4">
    <source>
        <dbReference type="Proteomes" id="UP001610063"/>
    </source>
</evidence>
<reference evidence="3 4" key="1">
    <citation type="journal article" date="2013" name="Int. J. Syst. Evol. Microbiol.">
        <title>Marinoscillum luteum sp. nov., isolated from marine sediment.</title>
        <authorList>
            <person name="Cha I.T."/>
            <person name="Park S.J."/>
            <person name="Kim S.J."/>
            <person name="Kim J.G."/>
            <person name="Jung M.Y."/>
            <person name="Shin K.S."/>
            <person name="Kwon K.K."/>
            <person name="Yang S.H."/>
            <person name="Seo Y.S."/>
            <person name="Rhee S.K."/>
        </authorList>
    </citation>
    <scope>NUCLEOTIDE SEQUENCE [LARGE SCALE GENOMIC DNA]</scope>
    <source>
        <strain evidence="3 4">KCTC 23939</strain>
    </source>
</reference>
<dbReference type="InterPro" id="IPR026444">
    <property type="entry name" value="Secre_tail"/>
</dbReference>
<evidence type="ECO:0000256" key="1">
    <source>
        <dbReference type="SAM" id="SignalP"/>
    </source>
</evidence>
<dbReference type="EMBL" id="JBIPKE010000015">
    <property type="protein sequence ID" value="MFH6983764.1"/>
    <property type="molecule type" value="Genomic_DNA"/>
</dbReference>
<protein>
    <submittedName>
        <fullName evidence="3">T9SS type A sorting domain-containing protein</fullName>
    </submittedName>
</protein>
<name>A0ABW7NBB7_9BACT</name>
<feature type="signal peptide" evidence="1">
    <location>
        <begin position="1"/>
        <end position="22"/>
    </location>
</feature>
<keyword evidence="1" id="KW-0732">Signal</keyword>
<evidence type="ECO:0000259" key="2">
    <source>
        <dbReference type="Pfam" id="PF18962"/>
    </source>
</evidence>
<accession>A0ABW7NBB7</accession>
<dbReference type="RefSeq" id="WP_395417296.1">
    <property type="nucleotide sequence ID" value="NZ_JBIPKE010000015.1"/>
</dbReference>
<keyword evidence="4" id="KW-1185">Reference proteome</keyword>
<evidence type="ECO:0000313" key="3">
    <source>
        <dbReference type="EMBL" id="MFH6983764.1"/>
    </source>
</evidence>
<comment type="caution">
    <text evidence="3">The sequence shown here is derived from an EMBL/GenBank/DDBJ whole genome shotgun (WGS) entry which is preliminary data.</text>
</comment>
<gene>
    <name evidence="3" type="ORF">ACHKAR_09950</name>
</gene>
<dbReference type="NCBIfam" id="TIGR04183">
    <property type="entry name" value="Por_Secre_tail"/>
    <property type="match status" value="1"/>
</dbReference>
<proteinExistence type="predicted"/>
<sequence>MVKLLLLLRIVCLTTITVSVQAQEAFAVAGGNLIENTGSVSYSVGQTFYSYIAGSNGSATEGVHYTLKVEVLSVNDELIDGLQLDVFPNPASHFLKLESKQFELKDLSYSLLDINGRIHLMGELRERSTTVNLQLLPAAIYILRVTDGSKIIKTFKIIKL</sequence>
<organism evidence="3 4">
    <name type="scientific">Marinoscillum luteum</name>
    <dbReference type="NCBI Taxonomy" id="861051"/>
    <lineage>
        <taxon>Bacteria</taxon>
        <taxon>Pseudomonadati</taxon>
        <taxon>Bacteroidota</taxon>
        <taxon>Cytophagia</taxon>
        <taxon>Cytophagales</taxon>
        <taxon>Reichenbachiellaceae</taxon>
        <taxon>Marinoscillum</taxon>
    </lineage>
</organism>
<dbReference type="Pfam" id="PF18962">
    <property type="entry name" value="Por_Secre_tail"/>
    <property type="match status" value="1"/>
</dbReference>
<feature type="chain" id="PRO_5046323874" evidence="1">
    <location>
        <begin position="23"/>
        <end position="160"/>
    </location>
</feature>
<feature type="domain" description="Secretion system C-terminal sorting" evidence="2">
    <location>
        <begin position="86"/>
        <end position="156"/>
    </location>
</feature>
<dbReference type="Proteomes" id="UP001610063">
    <property type="component" value="Unassembled WGS sequence"/>
</dbReference>